<protein>
    <submittedName>
        <fullName evidence="1">Uncharacterized protein</fullName>
    </submittedName>
</protein>
<name>W1XYK5_9ZZZZ</name>
<feature type="non-terminal residue" evidence="1">
    <location>
        <position position="1"/>
    </location>
</feature>
<evidence type="ECO:0000313" key="1">
    <source>
        <dbReference type="EMBL" id="ETJ35256.1"/>
    </source>
</evidence>
<organism evidence="1">
    <name type="scientific">human gut metagenome</name>
    <dbReference type="NCBI Taxonomy" id="408170"/>
    <lineage>
        <taxon>unclassified sequences</taxon>
        <taxon>metagenomes</taxon>
        <taxon>organismal metagenomes</taxon>
    </lineage>
</organism>
<sequence>GSLEARRLRQAKKILLKAENELNDLTVLSLVAVFEQLVLDYLKTL</sequence>
<accession>W1XYK5</accession>
<gene>
    <name evidence="1" type="ORF">Q604_UNBC10353G0001</name>
</gene>
<comment type="caution">
    <text evidence="1">The sequence shown here is derived from an EMBL/GenBank/DDBJ whole genome shotgun (WGS) entry which is preliminary data.</text>
</comment>
<reference evidence="1" key="1">
    <citation type="submission" date="2013-12" db="EMBL/GenBank/DDBJ databases">
        <title>A Varibaculum cambriense genome reconstructed from a premature infant gut community with otherwise low bacterial novelty that shifts toward anaerobic metabolism during the third week of life.</title>
        <authorList>
            <person name="Brown C.T."/>
            <person name="Sharon I."/>
            <person name="Thomas B.C."/>
            <person name="Castelle C.J."/>
            <person name="Morowitz M.J."/>
            <person name="Banfield J.F."/>
        </authorList>
    </citation>
    <scope>NUCLEOTIDE SEQUENCE</scope>
</reference>
<dbReference type="AlphaFoldDB" id="W1XYK5"/>
<dbReference type="EMBL" id="AZMM01010353">
    <property type="protein sequence ID" value="ETJ35256.1"/>
    <property type="molecule type" value="Genomic_DNA"/>
</dbReference>
<proteinExistence type="predicted"/>